<dbReference type="GO" id="GO:0016874">
    <property type="term" value="F:ligase activity"/>
    <property type="evidence" value="ECO:0007669"/>
    <property type="project" value="UniProtKB-KW"/>
</dbReference>
<evidence type="ECO:0000313" key="3">
    <source>
        <dbReference type="Proteomes" id="UP000238007"/>
    </source>
</evidence>
<evidence type="ECO:0000259" key="1">
    <source>
        <dbReference type="Pfam" id="PF16917"/>
    </source>
</evidence>
<dbReference type="Gene3D" id="3.30.930.10">
    <property type="entry name" value="Bira Bifunctional Protein, Domain 2"/>
    <property type="match status" value="1"/>
</dbReference>
<dbReference type="InterPro" id="IPR004143">
    <property type="entry name" value="BPL_LPL_catalytic"/>
</dbReference>
<feature type="domain" description="BPL/LPL catalytic" evidence="1">
    <location>
        <begin position="6"/>
        <end position="184"/>
    </location>
</feature>
<gene>
    <name evidence="2" type="ORF">CLV80_10151</name>
</gene>
<dbReference type="InterPro" id="IPR045864">
    <property type="entry name" value="aa-tRNA-synth_II/BPL/LPL"/>
</dbReference>
<dbReference type="EMBL" id="PVTP01000001">
    <property type="protein sequence ID" value="PRY80200.1"/>
    <property type="molecule type" value="Genomic_DNA"/>
</dbReference>
<dbReference type="OrthoDB" id="7657788at2"/>
<dbReference type="SUPFAM" id="SSF55681">
    <property type="entry name" value="Class II aaRS and biotin synthetases"/>
    <property type="match status" value="1"/>
</dbReference>
<dbReference type="Proteomes" id="UP000238007">
    <property type="component" value="Unassembled WGS sequence"/>
</dbReference>
<name>A0A2T0W416_9RHOB</name>
<comment type="caution">
    <text evidence="2">The sequence shown here is derived from an EMBL/GenBank/DDBJ whole genome shotgun (WGS) entry which is preliminary data.</text>
</comment>
<dbReference type="RefSeq" id="WP_106353538.1">
    <property type="nucleotide sequence ID" value="NZ_PVTP01000001.1"/>
</dbReference>
<protein>
    <submittedName>
        <fullName evidence="2">Biotin-(Acetyl-CoA carboxylase) ligase</fullName>
    </submittedName>
</protein>
<organism evidence="2 3">
    <name type="scientific">Yoonia maritima</name>
    <dbReference type="NCBI Taxonomy" id="1435347"/>
    <lineage>
        <taxon>Bacteria</taxon>
        <taxon>Pseudomonadati</taxon>
        <taxon>Pseudomonadota</taxon>
        <taxon>Alphaproteobacteria</taxon>
        <taxon>Rhodobacterales</taxon>
        <taxon>Paracoccaceae</taxon>
        <taxon>Yoonia</taxon>
    </lineage>
</organism>
<dbReference type="Pfam" id="PF16917">
    <property type="entry name" value="BPL_LplA_LipB_2"/>
    <property type="match status" value="1"/>
</dbReference>
<keyword evidence="2" id="KW-0436">Ligase</keyword>
<evidence type="ECO:0000313" key="2">
    <source>
        <dbReference type="EMBL" id="PRY80200.1"/>
    </source>
</evidence>
<accession>A0A2T0W416</accession>
<sequence>MTGPVFPPLFTGQATVDDPMQVAVDMARQGCDAGTIVYNLSGRDLRAAIIFAPEVPLAQAMAMLPVCGIGFQNALGSVAPPEVAVHLKWDGTIIVNGAACGALTAQSATGAQNQLPDWLTIGLTVPLWPENDAPGETPDITALYAEGCSDITPVDLLEGWARHTLVWINRWLDEGTRPIHAEFTVLWQKNEGELSLDPDLGLLSKSDDVMILMPLTTLLEPV</sequence>
<keyword evidence="3" id="KW-1185">Reference proteome</keyword>
<reference evidence="2 3" key="1">
    <citation type="submission" date="2018-03" db="EMBL/GenBank/DDBJ databases">
        <title>Genomic Encyclopedia of Archaeal and Bacterial Type Strains, Phase II (KMG-II): from individual species to whole genera.</title>
        <authorList>
            <person name="Goeker M."/>
        </authorList>
    </citation>
    <scope>NUCLEOTIDE SEQUENCE [LARGE SCALE GENOMIC DNA]</scope>
    <source>
        <strain evidence="2 3">DSM 101533</strain>
    </source>
</reference>
<proteinExistence type="predicted"/>
<dbReference type="AlphaFoldDB" id="A0A2T0W416"/>